<sequence length="374" mass="41954">MSSLKGTVVLVHKNALNFNVVGDATNNEGDTVPPSFLDTSVAFKLISASKVDGTGKGKVGKKAFLEGLLNSIPTLGDKQSTFRIHFEWHNHDMGIPGAFYVENFMPHEFFLVSLSLEDVPNHGTINFVCNSWVYNTQKYKTDRIFFANKTYRPSETPTPLVYYIHEELKTLRGDGTGERHEWERIYDYDVYNDLGNPDLSATLARPVLGGSNTLPYPRRGRTGRKPTQKDPKSESHREDGYIYIPRDELLGPGKLSPKDVLLGPEKSAVRHELKSKSKSAVRDALIGYQDFTVEELFCSKESSDVLFNTLDLTCQYGATPQIKICSSFSSQVDENEFNSFKDVLNLYNMDPTKGFPPPKVIQGILVISHNYATH</sequence>
<evidence type="ECO:0000256" key="1">
    <source>
        <dbReference type="ARBA" id="ARBA00009419"/>
    </source>
</evidence>
<dbReference type="InterPro" id="IPR036392">
    <property type="entry name" value="PLAT/LH2_dom_sf"/>
</dbReference>
<keyword evidence="8" id="KW-0443">Lipid metabolism</keyword>
<evidence type="ECO:0000256" key="6">
    <source>
        <dbReference type="ARBA" id="ARBA00022964"/>
    </source>
</evidence>
<dbReference type="InterPro" id="IPR001246">
    <property type="entry name" value="LipOase_plant"/>
</dbReference>
<dbReference type="Pfam" id="PF01477">
    <property type="entry name" value="PLAT"/>
    <property type="match status" value="1"/>
</dbReference>
<evidence type="ECO:0000256" key="5">
    <source>
        <dbReference type="ARBA" id="ARBA00022832"/>
    </source>
</evidence>
<evidence type="ECO:0000313" key="15">
    <source>
        <dbReference type="Proteomes" id="UP000265520"/>
    </source>
</evidence>
<evidence type="ECO:0000259" key="12">
    <source>
        <dbReference type="PROSITE" id="PS50095"/>
    </source>
</evidence>
<accession>A0A392LWZ7</accession>
<dbReference type="SUPFAM" id="SSF49723">
    <property type="entry name" value="Lipase/lipooxygenase domain (PLAT/LH2 domain)"/>
    <property type="match status" value="1"/>
</dbReference>
<dbReference type="GO" id="GO:0016702">
    <property type="term" value="F:oxidoreductase activity, acting on single donors with incorporation of molecular oxygen, incorporation of two atoms of oxygen"/>
    <property type="evidence" value="ECO:0007669"/>
    <property type="project" value="InterPro"/>
</dbReference>
<dbReference type="EMBL" id="LXQA010000121">
    <property type="protein sequence ID" value="MCH79456.1"/>
    <property type="molecule type" value="Genomic_DNA"/>
</dbReference>
<evidence type="ECO:0000313" key="14">
    <source>
        <dbReference type="EMBL" id="MCH79456.1"/>
    </source>
</evidence>
<comment type="similarity">
    <text evidence="1">Belongs to the lipoxygenase family.</text>
</comment>
<dbReference type="SMART" id="SM00308">
    <property type="entry name" value="LH2"/>
    <property type="match status" value="1"/>
</dbReference>
<protein>
    <submittedName>
        <fullName evidence="14">Lipoxygenase</fullName>
    </submittedName>
</protein>
<dbReference type="Gene3D" id="2.60.60.20">
    <property type="entry name" value="PLAT/LH2 domain"/>
    <property type="match status" value="1"/>
</dbReference>
<dbReference type="PROSITE" id="PS50095">
    <property type="entry name" value="PLAT"/>
    <property type="match status" value="1"/>
</dbReference>
<reference evidence="14 15" key="1">
    <citation type="journal article" date="2018" name="Front. Plant Sci.">
        <title>Red Clover (Trifolium pratense) and Zigzag Clover (T. medium) - A Picture of Genomic Similarities and Differences.</title>
        <authorList>
            <person name="Dluhosova J."/>
            <person name="Istvanek J."/>
            <person name="Nedelnik J."/>
            <person name="Repkova J."/>
        </authorList>
    </citation>
    <scope>NUCLEOTIDE SEQUENCE [LARGE SCALE GENOMIC DNA]</scope>
    <source>
        <strain evidence="15">cv. 10/8</strain>
        <tissue evidence="14">Leaf</tissue>
    </source>
</reference>
<dbReference type="Gene3D" id="4.10.375.10">
    <property type="entry name" value="Lipoxygenase-1, Domain 2"/>
    <property type="match status" value="1"/>
</dbReference>
<keyword evidence="9" id="KW-0275">Fatty acid biosynthesis</keyword>
<evidence type="ECO:0000256" key="9">
    <source>
        <dbReference type="ARBA" id="ARBA00023160"/>
    </source>
</evidence>
<keyword evidence="15" id="KW-1185">Reference proteome</keyword>
<proteinExistence type="inferred from homology"/>
<evidence type="ECO:0000259" key="13">
    <source>
        <dbReference type="PROSITE" id="PS51393"/>
    </source>
</evidence>
<evidence type="ECO:0000256" key="2">
    <source>
        <dbReference type="ARBA" id="ARBA00022516"/>
    </source>
</evidence>
<keyword evidence="4" id="KW-0925">Oxylipin biosynthesis</keyword>
<feature type="domain" description="PLAT" evidence="12">
    <location>
        <begin position="16"/>
        <end position="147"/>
    </location>
</feature>
<evidence type="ECO:0000256" key="8">
    <source>
        <dbReference type="ARBA" id="ARBA00023098"/>
    </source>
</evidence>
<gene>
    <name evidence="14" type="ORF">A2U01_0000205</name>
</gene>
<dbReference type="PROSITE" id="PS51393">
    <property type="entry name" value="LIPOXYGENASE_3"/>
    <property type="match status" value="1"/>
</dbReference>
<keyword evidence="7" id="KW-0560">Oxidoreductase</keyword>
<keyword evidence="5" id="KW-0276">Fatty acid metabolism</keyword>
<keyword evidence="6" id="KW-0223">Dioxygenase</keyword>
<evidence type="ECO:0000256" key="3">
    <source>
        <dbReference type="ARBA" id="ARBA00022723"/>
    </source>
</evidence>
<dbReference type="InterPro" id="IPR001024">
    <property type="entry name" value="PLAT/LH2_dom"/>
</dbReference>
<comment type="caution">
    <text evidence="10">Lacks conserved residue(s) required for the propagation of feature annotation.</text>
</comment>
<evidence type="ECO:0000256" key="10">
    <source>
        <dbReference type="PROSITE-ProRule" id="PRU00152"/>
    </source>
</evidence>
<dbReference type="Pfam" id="PF00305">
    <property type="entry name" value="Lipoxygenase"/>
    <property type="match status" value="1"/>
</dbReference>
<comment type="caution">
    <text evidence="14">The sequence shown here is derived from an EMBL/GenBank/DDBJ whole genome shotgun (WGS) entry which is preliminary data.</text>
</comment>
<organism evidence="14 15">
    <name type="scientific">Trifolium medium</name>
    <dbReference type="NCBI Taxonomy" id="97028"/>
    <lineage>
        <taxon>Eukaryota</taxon>
        <taxon>Viridiplantae</taxon>
        <taxon>Streptophyta</taxon>
        <taxon>Embryophyta</taxon>
        <taxon>Tracheophyta</taxon>
        <taxon>Spermatophyta</taxon>
        <taxon>Magnoliopsida</taxon>
        <taxon>eudicotyledons</taxon>
        <taxon>Gunneridae</taxon>
        <taxon>Pentapetalae</taxon>
        <taxon>rosids</taxon>
        <taxon>fabids</taxon>
        <taxon>Fabales</taxon>
        <taxon>Fabaceae</taxon>
        <taxon>Papilionoideae</taxon>
        <taxon>50 kb inversion clade</taxon>
        <taxon>NPAAA clade</taxon>
        <taxon>Hologalegina</taxon>
        <taxon>IRL clade</taxon>
        <taxon>Trifolieae</taxon>
        <taxon>Trifolium</taxon>
    </lineage>
</organism>
<dbReference type="GO" id="GO:0034440">
    <property type="term" value="P:lipid oxidation"/>
    <property type="evidence" value="ECO:0007669"/>
    <property type="project" value="InterPro"/>
</dbReference>
<evidence type="ECO:0000256" key="4">
    <source>
        <dbReference type="ARBA" id="ARBA00022767"/>
    </source>
</evidence>
<dbReference type="GO" id="GO:0031408">
    <property type="term" value="P:oxylipin biosynthetic process"/>
    <property type="evidence" value="ECO:0007669"/>
    <property type="project" value="UniProtKB-KW"/>
</dbReference>
<feature type="domain" description="Lipoxygenase" evidence="13">
    <location>
        <begin position="150"/>
        <end position="374"/>
    </location>
</feature>
<evidence type="ECO:0000256" key="7">
    <source>
        <dbReference type="ARBA" id="ARBA00023002"/>
    </source>
</evidence>
<dbReference type="InterPro" id="IPR013819">
    <property type="entry name" value="LipOase_C"/>
</dbReference>
<keyword evidence="2" id="KW-0444">Lipid biosynthesis</keyword>
<dbReference type="SUPFAM" id="SSF48484">
    <property type="entry name" value="Lipoxigenase"/>
    <property type="match status" value="1"/>
</dbReference>
<dbReference type="PRINTS" id="PR00468">
    <property type="entry name" value="PLTLPOXGNASE"/>
</dbReference>
<dbReference type="InterPro" id="IPR000907">
    <property type="entry name" value="LipOase"/>
</dbReference>
<dbReference type="Proteomes" id="UP000265520">
    <property type="component" value="Unassembled WGS sequence"/>
</dbReference>
<dbReference type="GO" id="GO:0006633">
    <property type="term" value="P:fatty acid biosynthetic process"/>
    <property type="evidence" value="ECO:0007669"/>
    <property type="project" value="UniProtKB-KW"/>
</dbReference>
<dbReference type="GO" id="GO:0046872">
    <property type="term" value="F:metal ion binding"/>
    <property type="evidence" value="ECO:0007669"/>
    <property type="project" value="UniProtKB-KW"/>
</dbReference>
<feature type="region of interest" description="Disordered" evidence="11">
    <location>
        <begin position="210"/>
        <end position="238"/>
    </location>
</feature>
<keyword evidence="3" id="KW-0479">Metal-binding</keyword>
<name>A0A392LWZ7_9FABA</name>
<feature type="compositionally biased region" description="Basic and acidic residues" evidence="11">
    <location>
        <begin position="227"/>
        <end position="238"/>
    </location>
</feature>
<dbReference type="PANTHER" id="PTHR11771">
    <property type="entry name" value="LIPOXYGENASE"/>
    <property type="match status" value="1"/>
</dbReference>
<evidence type="ECO:0000256" key="11">
    <source>
        <dbReference type="SAM" id="MobiDB-lite"/>
    </source>
</evidence>
<dbReference type="InterPro" id="IPR036226">
    <property type="entry name" value="LipOase_C_sf"/>
</dbReference>
<dbReference type="AlphaFoldDB" id="A0A392LWZ7"/>